<feature type="transmembrane region" description="Helical" evidence="1">
    <location>
        <begin position="31"/>
        <end position="50"/>
    </location>
</feature>
<organism evidence="2 3">
    <name type="scientific">Aphis craccivora</name>
    <name type="common">Cowpea aphid</name>
    <dbReference type="NCBI Taxonomy" id="307492"/>
    <lineage>
        <taxon>Eukaryota</taxon>
        <taxon>Metazoa</taxon>
        <taxon>Ecdysozoa</taxon>
        <taxon>Arthropoda</taxon>
        <taxon>Hexapoda</taxon>
        <taxon>Insecta</taxon>
        <taxon>Pterygota</taxon>
        <taxon>Neoptera</taxon>
        <taxon>Paraneoptera</taxon>
        <taxon>Hemiptera</taxon>
        <taxon>Sternorrhyncha</taxon>
        <taxon>Aphidomorpha</taxon>
        <taxon>Aphidoidea</taxon>
        <taxon>Aphididae</taxon>
        <taxon>Aphidini</taxon>
        <taxon>Aphis</taxon>
        <taxon>Aphis</taxon>
    </lineage>
</organism>
<protein>
    <submittedName>
        <fullName evidence="2">Uncharacterized protein</fullName>
    </submittedName>
</protein>
<proteinExistence type="predicted"/>
<accession>A0A6G0Z825</accession>
<sequence>MRNIILHFKNLSYKKWVSGYRSAVHQVPCGSLFYIIGGLNLNPMIIIIVYKKRF</sequence>
<evidence type="ECO:0000256" key="1">
    <source>
        <dbReference type="SAM" id="Phobius"/>
    </source>
</evidence>
<evidence type="ECO:0000313" key="3">
    <source>
        <dbReference type="Proteomes" id="UP000478052"/>
    </source>
</evidence>
<comment type="caution">
    <text evidence="2">The sequence shown here is derived from an EMBL/GenBank/DDBJ whole genome shotgun (WGS) entry which is preliminary data.</text>
</comment>
<gene>
    <name evidence="2" type="ORF">FWK35_00004213</name>
</gene>
<dbReference type="Proteomes" id="UP000478052">
    <property type="component" value="Unassembled WGS sequence"/>
</dbReference>
<reference evidence="2 3" key="1">
    <citation type="submission" date="2019-08" db="EMBL/GenBank/DDBJ databases">
        <title>Whole genome of Aphis craccivora.</title>
        <authorList>
            <person name="Voronova N.V."/>
            <person name="Shulinski R.S."/>
            <person name="Bandarenka Y.V."/>
            <person name="Zhorov D.G."/>
            <person name="Warner D."/>
        </authorList>
    </citation>
    <scope>NUCLEOTIDE SEQUENCE [LARGE SCALE GENOMIC DNA]</scope>
    <source>
        <strain evidence="2">180601</strain>
        <tissue evidence="2">Whole Body</tissue>
    </source>
</reference>
<keyword evidence="3" id="KW-1185">Reference proteome</keyword>
<keyword evidence="1" id="KW-0472">Membrane</keyword>
<evidence type="ECO:0000313" key="2">
    <source>
        <dbReference type="EMBL" id="KAF0766919.1"/>
    </source>
</evidence>
<keyword evidence="1" id="KW-0812">Transmembrane</keyword>
<dbReference type="EMBL" id="VUJU01001077">
    <property type="protein sequence ID" value="KAF0766919.1"/>
    <property type="molecule type" value="Genomic_DNA"/>
</dbReference>
<dbReference type="AlphaFoldDB" id="A0A6G0Z825"/>
<name>A0A6G0Z825_APHCR</name>
<keyword evidence="1" id="KW-1133">Transmembrane helix</keyword>